<dbReference type="SUPFAM" id="SSF52540">
    <property type="entry name" value="P-loop containing nucleoside triphosphate hydrolases"/>
    <property type="match status" value="1"/>
</dbReference>
<dbReference type="InterPro" id="IPR027417">
    <property type="entry name" value="P-loop_NTPase"/>
</dbReference>
<dbReference type="AlphaFoldDB" id="A0A7S0T145"/>
<organism evidence="2">
    <name type="scientific">Chromulina nebulosa</name>
    <dbReference type="NCBI Taxonomy" id="96789"/>
    <lineage>
        <taxon>Eukaryota</taxon>
        <taxon>Sar</taxon>
        <taxon>Stramenopiles</taxon>
        <taxon>Ochrophyta</taxon>
        <taxon>Chrysophyceae</taxon>
        <taxon>Chromulinales</taxon>
        <taxon>Chromulinaceae</taxon>
        <taxon>Chromulina</taxon>
    </lineage>
</organism>
<dbReference type="PROSITE" id="PS51192">
    <property type="entry name" value="HELICASE_ATP_BIND_1"/>
    <property type="match status" value="1"/>
</dbReference>
<dbReference type="PANTHER" id="PTHR14074:SF16">
    <property type="entry name" value="ANTIVIRAL INNATE IMMUNE RESPONSE RECEPTOR RIG-I"/>
    <property type="match status" value="1"/>
</dbReference>
<dbReference type="GO" id="GO:0005737">
    <property type="term" value="C:cytoplasm"/>
    <property type="evidence" value="ECO:0007669"/>
    <property type="project" value="TreeGrafter"/>
</dbReference>
<protein>
    <recommendedName>
        <fullName evidence="1">Helicase ATP-binding domain-containing protein</fullName>
    </recommendedName>
</protein>
<name>A0A7S0T145_9STRA</name>
<dbReference type="InterPro" id="IPR011545">
    <property type="entry name" value="DEAD/DEAH_box_helicase_dom"/>
</dbReference>
<evidence type="ECO:0000259" key="1">
    <source>
        <dbReference type="PROSITE" id="PS51192"/>
    </source>
</evidence>
<dbReference type="GO" id="GO:0005524">
    <property type="term" value="F:ATP binding"/>
    <property type="evidence" value="ECO:0007669"/>
    <property type="project" value="InterPro"/>
</dbReference>
<evidence type="ECO:0000313" key="2">
    <source>
        <dbReference type="EMBL" id="CAD8719702.1"/>
    </source>
</evidence>
<dbReference type="Gene3D" id="3.40.50.300">
    <property type="entry name" value="P-loop containing nucleotide triphosphate hydrolases"/>
    <property type="match status" value="1"/>
</dbReference>
<dbReference type="PANTHER" id="PTHR14074">
    <property type="entry name" value="HELICASE WITH DEATH DOMAIN-RELATED"/>
    <property type="match status" value="1"/>
</dbReference>
<feature type="domain" description="Helicase ATP-binding" evidence="1">
    <location>
        <begin position="11"/>
        <end position="198"/>
    </location>
</feature>
<reference evidence="2" key="1">
    <citation type="submission" date="2021-01" db="EMBL/GenBank/DDBJ databases">
        <authorList>
            <person name="Corre E."/>
            <person name="Pelletier E."/>
            <person name="Niang G."/>
            <person name="Scheremetjew M."/>
            <person name="Finn R."/>
            <person name="Kale V."/>
            <person name="Holt S."/>
            <person name="Cochrane G."/>
            <person name="Meng A."/>
            <person name="Brown T."/>
            <person name="Cohen L."/>
        </authorList>
    </citation>
    <scope>NUCLEOTIDE SEQUENCE</scope>
    <source>
        <strain evidence="2">UTEXLB2642</strain>
    </source>
</reference>
<dbReference type="Pfam" id="PF00270">
    <property type="entry name" value="DEAD"/>
    <property type="match status" value="1"/>
</dbReference>
<accession>A0A7S0T145</accession>
<dbReference type="InterPro" id="IPR014001">
    <property type="entry name" value="Helicase_ATP-bd"/>
</dbReference>
<gene>
    <name evidence="2" type="ORF">CNEB1095_LOCUS3451</name>
</gene>
<sequence length="223" mass="25609">MDDPYIYQLKLFEMAKKENLVVVLPTGSGKTRVATLLINHYLELSNKSEKHKRIIAFLAKTKTLVKQQFQYIKKHLSNEEYNIQEFTGLTYNTEGVHIDNWKEVDWKKIFIETNVLVMTPAILHDAFRRSVLQVSQFALIVIDECHHVRGNTPEMNVCIKLLSCPSIGNRPRILGLTASPKNSKKGTLEDAISELEYSMSSRVEILPDEEISKERPHKLPTCN</sequence>
<dbReference type="InterPro" id="IPR051363">
    <property type="entry name" value="RLR_Helicase"/>
</dbReference>
<dbReference type="GO" id="GO:0003676">
    <property type="term" value="F:nucleic acid binding"/>
    <property type="evidence" value="ECO:0007669"/>
    <property type="project" value="InterPro"/>
</dbReference>
<dbReference type="EMBL" id="HBFD01005240">
    <property type="protein sequence ID" value="CAD8719702.1"/>
    <property type="molecule type" value="Transcribed_RNA"/>
</dbReference>
<dbReference type="SMART" id="SM00487">
    <property type="entry name" value="DEXDc"/>
    <property type="match status" value="1"/>
</dbReference>
<proteinExistence type="predicted"/>